<keyword evidence="3" id="KW-1185">Reference proteome</keyword>
<dbReference type="SUPFAM" id="SSF53756">
    <property type="entry name" value="UDP-Glycosyltransferase/glycogen phosphorylase"/>
    <property type="match status" value="1"/>
</dbReference>
<dbReference type="OrthoDB" id="7186565at2"/>
<dbReference type="Proteomes" id="UP000321249">
    <property type="component" value="Unassembled WGS sequence"/>
</dbReference>
<sequence length="157" mass="17024">MILATVGTQLPFPRMIEALDRIAGRHSFAVFAQTADRACGARHLDHAPFLAPDEFTTRARTADLLVGHAGIGTVLTAKRLGKPLIVYPRRFALGEHRNDHQMATAHALAEVKGIYVAWDDAGFEDLLTAGPLAPASMEESDARRALVARLRAFAAEI</sequence>
<name>A0A5C6TT78_9SPHN</name>
<protein>
    <submittedName>
        <fullName evidence="2">Glucuronosyltransferase</fullName>
    </submittedName>
</protein>
<dbReference type="Pfam" id="PF04101">
    <property type="entry name" value="Glyco_tran_28_C"/>
    <property type="match status" value="1"/>
</dbReference>
<organism evidence="2 3">
    <name type="scientific">Allosphingosinicella ginsenosidimutans</name>
    <dbReference type="NCBI Taxonomy" id="1176539"/>
    <lineage>
        <taxon>Bacteria</taxon>
        <taxon>Pseudomonadati</taxon>
        <taxon>Pseudomonadota</taxon>
        <taxon>Alphaproteobacteria</taxon>
        <taxon>Sphingomonadales</taxon>
        <taxon>Sphingomonadaceae</taxon>
        <taxon>Allosphingosinicella</taxon>
    </lineage>
</organism>
<dbReference type="EMBL" id="VOQQ01000001">
    <property type="protein sequence ID" value="TXC63390.1"/>
    <property type="molecule type" value="Genomic_DNA"/>
</dbReference>
<evidence type="ECO:0000313" key="3">
    <source>
        <dbReference type="Proteomes" id="UP000321249"/>
    </source>
</evidence>
<dbReference type="Gene3D" id="3.40.50.2000">
    <property type="entry name" value="Glycogen Phosphorylase B"/>
    <property type="match status" value="1"/>
</dbReference>
<keyword evidence="2" id="KW-0808">Transferase</keyword>
<gene>
    <name evidence="2" type="ORF">FRZ32_06795</name>
</gene>
<dbReference type="GO" id="GO:0016758">
    <property type="term" value="F:hexosyltransferase activity"/>
    <property type="evidence" value="ECO:0007669"/>
    <property type="project" value="InterPro"/>
</dbReference>
<dbReference type="RefSeq" id="WP_147042800.1">
    <property type="nucleotide sequence ID" value="NZ_BAABIR010000003.1"/>
</dbReference>
<accession>A0A5C6TT78</accession>
<dbReference type="AlphaFoldDB" id="A0A5C6TT78"/>
<evidence type="ECO:0000259" key="1">
    <source>
        <dbReference type="Pfam" id="PF04101"/>
    </source>
</evidence>
<evidence type="ECO:0000313" key="2">
    <source>
        <dbReference type="EMBL" id="TXC63390.1"/>
    </source>
</evidence>
<comment type="caution">
    <text evidence="2">The sequence shown here is derived from an EMBL/GenBank/DDBJ whole genome shotgun (WGS) entry which is preliminary data.</text>
</comment>
<dbReference type="InterPro" id="IPR007235">
    <property type="entry name" value="Glyco_trans_28_C"/>
</dbReference>
<feature type="domain" description="Glycosyl transferase family 28 C-terminal" evidence="1">
    <location>
        <begin position="55"/>
        <end position="110"/>
    </location>
</feature>
<proteinExistence type="predicted"/>
<reference evidence="2 3" key="1">
    <citation type="journal article" date="2015" name="J. Microbiol.">
        <title>Sphingosinicella ginsenosidimutans sp. nov., with ginsenoside converting activity.</title>
        <authorList>
            <person name="Kim J.K."/>
            <person name="Kang M.S."/>
            <person name="Park S.C."/>
            <person name="Kim K.M."/>
            <person name="Choi K."/>
            <person name="Yoon M.H."/>
            <person name="Im W.T."/>
        </authorList>
    </citation>
    <scope>NUCLEOTIDE SEQUENCE [LARGE SCALE GENOMIC DNA]</scope>
    <source>
        <strain evidence="2 3">BS-11</strain>
    </source>
</reference>